<feature type="domain" description="Polypeptide-transport-associated ShlB-type" evidence="6">
    <location>
        <begin position="66"/>
        <end position="141"/>
    </location>
</feature>
<name>G8QFS8_AZOOP</name>
<dbReference type="HOGENOM" id="CLU_020581_4_1_4"/>
<accession>G8QFS8</accession>
<dbReference type="Pfam" id="PF03865">
    <property type="entry name" value="ShlB"/>
    <property type="match status" value="1"/>
</dbReference>
<dbReference type="Pfam" id="PF17287">
    <property type="entry name" value="POTRA_3"/>
    <property type="match status" value="1"/>
</dbReference>
<dbReference type="Pfam" id="PF08479">
    <property type="entry name" value="POTRA_2"/>
    <property type="match status" value="1"/>
</dbReference>
<keyword evidence="1" id="KW-0472">Membrane</keyword>
<reference evidence="8 9" key="1">
    <citation type="journal article" date="2012" name="J. Bacteriol.">
        <title>Complete genome sequence of the anaerobic perchlorate-reducing bacterium Azospira suillum strain PS.</title>
        <authorList>
            <person name="Byrne-Bailey K.G."/>
            <person name="Coates J.D."/>
        </authorList>
    </citation>
    <scope>NUCLEOTIDE SEQUENCE [LARGE SCALE GENOMIC DNA]</scope>
    <source>
        <strain evidence="9">ATCC BAA-33 / DSM 13638 / PS</strain>
    </source>
</reference>
<evidence type="ECO:0000313" key="8">
    <source>
        <dbReference type="EMBL" id="AEV27191.1"/>
    </source>
</evidence>
<dbReference type="RefSeq" id="WP_014237871.1">
    <property type="nucleotide sequence ID" value="NC_016616.1"/>
</dbReference>
<dbReference type="InterPro" id="IPR035251">
    <property type="entry name" value="ShlB_POTRA"/>
</dbReference>
<dbReference type="eggNOG" id="COG2831">
    <property type="taxonomic scope" value="Bacteria"/>
</dbReference>
<keyword evidence="3" id="KW-0998">Cell outer membrane</keyword>
<evidence type="ECO:0000259" key="6">
    <source>
        <dbReference type="Pfam" id="PF08479"/>
    </source>
</evidence>
<evidence type="ECO:0000259" key="7">
    <source>
        <dbReference type="Pfam" id="PF17287"/>
    </source>
</evidence>
<protein>
    <submittedName>
        <fullName evidence="8">Hemolysin activation/secretion protein</fullName>
    </submittedName>
</protein>
<proteinExistence type="predicted"/>
<dbReference type="Gene3D" id="3.10.20.310">
    <property type="entry name" value="membrane protein fhac"/>
    <property type="match status" value="1"/>
</dbReference>
<keyword evidence="2" id="KW-0812">Transmembrane</keyword>
<feature type="compositionally biased region" description="Basic and acidic residues" evidence="4">
    <location>
        <begin position="28"/>
        <end position="38"/>
    </location>
</feature>
<dbReference type="STRING" id="640081.Dsui_2854"/>
<dbReference type="EMBL" id="CP003153">
    <property type="protein sequence ID" value="AEV27191.1"/>
    <property type="molecule type" value="Genomic_DNA"/>
</dbReference>
<dbReference type="GO" id="GO:0046819">
    <property type="term" value="P:protein secretion by the type V secretion system"/>
    <property type="evidence" value="ECO:0007669"/>
    <property type="project" value="TreeGrafter"/>
</dbReference>
<feature type="domain" description="ShlB POTRA" evidence="7">
    <location>
        <begin position="143"/>
        <end position="195"/>
    </location>
</feature>
<organism evidence="8 9">
    <name type="scientific">Azospira oryzae (strain ATCC BAA-33 / DSM 13638 / PS)</name>
    <name type="common">Dechlorosoma suillum</name>
    <dbReference type="NCBI Taxonomy" id="640081"/>
    <lineage>
        <taxon>Bacteria</taxon>
        <taxon>Pseudomonadati</taxon>
        <taxon>Pseudomonadota</taxon>
        <taxon>Betaproteobacteria</taxon>
        <taxon>Rhodocyclales</taxon>
        <taxon>Rhodocyclaceae</taxon>
        <taxon>Azospira</taxon>
    </lineage>
</organism>
<dbReference type="PIRSF" id="PIRSF029745">
    <property type="entry name" value="FhaC"/>
    <property type="match status" value="1"/>
</dbReference>
<gene>
    <name evidence="8" type="ordered locus">Dsui_2854</name>
</gene>
<dbReference type="GO" id="GO:0008320">
    <property type="term" value="F:protein transmembrane transporter activity"/>
    <property type="evidence" value="ECO:0007669"/>
    <property type="project" value="TreeGrafter"/>
</dbReference>
<sequence>MALFLFSLAPIATQAQVLRDEGVRLLEEQRNREREDSLSRPAPVIPRPESPVAPPATPDRPDGPVFQISRIDIVGDTVLSASEKADLVAPFVGTSMGPKAIDMLLGRVTEAYMRKGFVTTRAYLGPQNLASGRLEITVIPGLIEKIKVDGQEPAMTARSAFPMESGEALRMDELEQAVDQINRLRSRRAEAQILPGQSPGGSELSIDTRAEKPWRVSLGVDNFGQTATGEKRQRLGVEFDNLLGLWDAWSLTSVESKNTRSELLSVSVPVGFGTLSYAYAQSESHNLLAGTITMHNHSKSHTLAWNHVVLRNQSTRFALDASLAMRDSQRHLDSIALTPQQQISGRLAGSLLVRMPIGALTADLGYSQGIPHFGGDGDLPNTPRSAPHNQFEKWDGTLGVSLMLNSHLALRSTLAGQFARMGLPGQEQSFYGGASSVRGFKEGVIAGDRGQFMRNELLWTTASSLLLPDSLKSSGVRFDPFISLDAARARLLADSLDQRIASAGFGFRTGWKDIAADFTWARPLTAPPGISREQRLHFSLSLMF</sequence>
<dbReference type="AlphaFoldDB" id="G8QFS8"/>
<evidence type="ECO:0000259" key="5">
    <source>
        <dbReference type="Pfam" id="PF03865"/>
    </source>
</evidence>
<feature type="domain" description="Haemolysin activator HlyB C-terminal" evidence="5">
    <location>
        <begin position="200"/>
        <end position="508"/>
    </location>
</feature>
<evidence type="ECO:0000256" key="4">
    <source>
        <dbReference type="SAM" id="MobiDB-lite"/>
    </source>
</evidence>
<evidence type="ECO:0000256" key="1">
    <source>
        <dbReference type="ARBA" id="ARBA00022452"/>
    </source>
</evidence>
<dbReference type="Gene3D" id="2.40.160.50">
    <property type="entry name" value="membrane protein fhac: a member of the omp85/tpsb transporter family"/>
    <property type="match status" value="1"/>
</dbReference>
<dbReference type="Proteomes" id="UP000005633">
    <property type="component" value="Chromosome"/>
</dbReference>
<evidence type="ECO:0000256" key="3">
    <source>
        <dbReference type="ARBA" id="ARBA00023237"/>
    </source>
</evidence>
<keyword evidence="1" id="KW-1134">Transmembrane beta strand</keyword>
<evidence type="ECO:0000313" key="9">
    <source>
        <dbReference type="Proteomes" id="UP000005633"/>
    </source>
</evidence>
<dbReference type="GO" id="GO:0098046">
    <property type="term" value="C:type V protein secretion system complex"/>
    <property type="evidence" value="ECO:0007669"/>
    <property type="project" value="TreeGrafter"/>
</dbReference>
<evidence type="ECO:0000256" key="2">
    <source>
        <dbReference type="ARBA" id="ARBA00022692"/>
    </source>
</evidence>
<dbReference type="PANTHER" id="PTHR34597">
    <property type="entry name" value="SLR1661 PROTEIN"/>
    <property type="match status" value="1"/>
</dbReference>
<dbReference type="PANTHER" id="PTHR34597:SF3">
    <property type="entry name" value="OUTER MEMBRANE TRANSPORTER CDIB"/>
    <property type="match status" value="1"/>
</dbReference>
<dbReference type="KEGG" id="dsu:Dsui_2854"/>
<dbReference type="InterPro" id="IPR051544">
    <property type="entry name" value="TPS_OM_transporter"/>
</dbReference>
<dbReference type="InterPro" id="IPR013686">
    <property type="entry name" value="Polypept-transport_assoc_ShlB"/>
</dbReference>
<dbReference type="InterPro" id="IPR005565">
    <property type="entry name" value="Hemolysn_activator_HlyB_C"/>
</dbReference>
<feature type="region of interest" description="Disordered" evidence="4">
    <location>
        <begin position="28"/>
        <end position="62"/>
    </location>
</feature>
<feature type="compositionally biased region" description="Pro residues" evidence="4">
    <location>
        <begin position="43"/>
        <end position="58"/>
    </location>
</feature>
<dbReference type="InterPro" id="IPR027282">
    <property type="entry name" value="TPS"/>
</dbReference>